<dbReference type="STRING" id="121292.AU252_05905"/>
<gene>
    <name evidence="1" type="ORF">AU252_05905</name>
</gene>
<sequence>MNNRYLVSRERFIAAPPEVIFEVLATPALHSAIDCSGTVKGAQPRGPERLSLGARFGMEMNMAVDYRILNTVSEFEEGRRMAWRHFYGHIWRYILEPATGADGTAGTRVTEQWDATAVRGKFFLRLAGYLRRHPVSIEKTLTNLEAYLAASGRREAGNTGIS</sequence>
<reference evidence="1 2" key="1">
    <citation type="submission" date="2015-12" db="EMBL/GenBank/DDBJ databases">
        <authorList>
            <person name="Shamseldin A."/>
            <person name="Moawad H."/>
            <person name="Abd El-Rahim W.M."/>
            <person name="Sadowsky M.J."/>
        </authorList>
    </citation>
    <scope>NUCLEOTIDE SEQUENCE [LARGE SCALE GENOMIC DNA]</scope>
    <source>
        <strain evidence="1 2">Ar51</strain>
    </source>
</reference>
<protein>
    <submittedName>
        <fullName evidence="1">Polyketide cyclase / dehydrase and lipid transport</fullName>
    </submittedName>
</protein>
<dbReference type="SUPFAM" id="SSF55961">
    <property type="entry name" value="Bet v1-like"/>
    <property type="match status" value="1"/>
</dbReference>
<dbReference type="EMBL" id="CP013747">
    <property type="protein sequence ID" value="ALV40756.1"/>
    <property type="molecule type" value="Genomic_DNA"/>
</dbReference>
<dbReference type="AlphaFoldDB" id="A0A0U3QKC6"/>
<accession>A0A0U3QKC6</accession>
<dbReference type="Pfam" id="PF10604">
    <property type="entry name" value="Polyketide_cyc2"/>
    <property type="match status" value="1"/>
</dbReference>
<dbReference type="InterPro" id="IPR019587">
    <property type="entry name" value="Polyketide_cyclase/dehydratase"/>
</dbReference>
<name>A0A0U3QKC6_9MICC</name>
<organism evidence="1">
    <name type="scientific">Pseudarthrobacter sulfonivorans</name>
    <dbReference type="NCBI Taxonomy" id="121292"/>
    <lineage>
        <taxon>Bacteria</taxon>
        <taxon>Bacillati</taxon>
        <taxon>Actinomycetota</taxon>
        <taxon>Actinomycetes</taxon>
        <taxon>Micrococcales</taxon>
        <taxon>Micrococcaceae</taxon>
        <taxon>Pseudarthrobacter</taxon>
    </lineage>
</organism>
<dbReference type="KEGG" id="psul:AU252_05905"/>
<dbReference type="Gene3D" id="3.30.530.20">
    <property type="match status" value="1"/>
</dbReference>
<dbReference type="Proteomes" id="UP000065151">
    <property type="component" value="Chromosome"/>
</dbReference>
<proteinExistence type="predicted"/>
<dbReference type="InterPro" id="IPR023393">
    <property type="entry name" value="START-like_dom_sf"/>
</dbReference>
<evidence type="ECO:0000313" key="2">
    <source>
        <dbReference type="Proteomes" id="UP000065151"/>
    </source>
</evidence>
<evidence type="ECO:0000313" key="1">
    <source>
        <dbReference type="EMBL" id="ALV40756.1"/>
    </source>
</evidence>
<dbReference type="RefSeq" id="WP_058929924.1">
    <property type="nucleotide sequence ID" value="NZ_CP013747.1"/>
</dbReference>